<dbReference type="Pfam" id="PF25508">
    <property type="entry name" value="TRPM2"/>
    <property type="match status" value="1"/>
</dbReference>
<feature type="domain" description="TRPM-like" evidence="12">
    <location>
        <begin position="546"/>
        <end position="777"/>
    </location>
</feature>
<evidence type="ECO:0000256" key="1">
    <source>
        <dbReference type="ARBA" id="ARBA00004141"/>
    </source>
</evidence>
<keyword evidence="8" id="KW-0175">Coiled coil</keyword>
<feature type="coiled-coil region" evidence="8">
    <location>
        <begin position="832"/>
        <end position="859"/>
    </location>
</feature>
<dbReference type="PANTHER" id="PTHR13800:SF1">
    <property type="entry name" value="TRANSIENT RECEPTOR POTENTIAL CATION CHANNEL TRPM"/>
    <property type="match status" value="1"/>
</dbReference>
<feature type="transmembrane region" description="Helical" evidence="10">
    <location>
        <begin position="799"/>
        <end position="824"/>
    </location>
</feature>
<dbReference type="AlphaFoldDB" id="A0A7R9QMC7"/>
<dbReference type="InterPro" id="IPR041491">
    <property type="entry name" value="TRPM_SLOG"/>
</dbReference>
<evidence type="ECO:0000256" key="3">
    <source>
        <dbReference type="ARBA" id="ARBA00022692"/>
    </source>
</evidence>
<keyword evidence="5" id="KW-0406">Ion transport</keyword>
<keyword evidence="2" id="KW-0813">Transport</keyword>
<accession>A0A7R9QMC7</accession>
<evidence type="ECO:0000256" key="9">
    <source>
        <dbReference type="SAM" id="MobiDB-lite"/>
    </source>
</evidence>
<dbReference type="Pfam" id="PF18139">
    <property type="entry name" value="LSDAT_euk"/>
    <property type="match status" value="1"/>
</dbReference>
<evidence type="ECO:0000256" key="6">
    <source>
        <dbReference type="ARBA" id="ARBA00023136"/>
    </source>
</evidence>
<feature type="transmembrane region" description="Helical" evidence="10">
    <location>
        <begin position="1075"/>
        <end position="1096"/>
    </location>
</feature>
<evidence type="ECO:0000256" key="7">
    <source>
        <dbReference type="ARBA" id="ARBA00023303"/>
    </source>
</evidence>
<keyword evidence="14" id="KW-1185">Reference proteome</keyword>
<feature type="transmembrane region" description="Helical" evidence="10">
    <location>
        <begin position="1004"/>
        <end position="1022"/>
    </location>
</feature>
<evidence type="ECO:0000256" key="10">
    <source>
        <dbReference type="SAM" id="Phobius"/>
    </source>
</evidence>
<feature type="transmembrane region" description="Helical" evidence="10">
    <location>
        <begin position="941"/>
        <end position="960"/>
    </location>
</feature>
<keyword evidence="3 10" id="KW-0812">Transmembrane</keyword>
<evidence type="ECO:0000256" key="8">
    <source>
        <dbReference type="SAM" id="Coils"/>
    </source>
</evidence>
<evidence type="ECO:0008006" key="15">
    <source>
        <dbReference type="Google" id="ProtNLM"/>
    </source>
</evidence>
<evidence type="ECO:0000256" key="2">
    <source>
        <dbReference type="ARBA" id="ARBA00022448"/>
    </source>
</evidence>
<evidence type="ECO:0000313" key="13">
    <source>
        <dbReference type="EMBL" id="CAD7650132.1"/>
    </source>
</evidence>
<dbReference type="PANTHER" id="PTHR13800">
    <property type="entry name" value="TRANSIENT RECEPTOR POTENTIAL CATION CHANNEL, SUBFAMILY M, MEMBER 6"/>
    <property type="match status" value="1"/>
</dbReference>
<keyword evidence="7" id="KW-0407">Ion channel</keyword>
<feature type="compositionally biased region" description="Polar residues" evidence="9">
    <location>
        <begin position="1"/>
        <end position="13"/>
    </location>
</feature>
<name>A0A7R9QMC7_9ACAR</name>
<evidence type="ECO:0000256" key="5">
    <source>
        <dbReference type="ARBA" id="ARBA00023065"/>
    </source>
</evidence>
<evidence type="ECO:0000313" key="14">
    <source>
        <dbReference type="Proteomes" id="UP000728032"/>
    </source>
</evidence>
<protein>
    <recommendedName>
        <fullName evidence="15">TRPM SLOG domain-containing protein</fullName>
    </recommendedName>
</protein>
<evidence type="ECO:0000259" key="11">
    <source>
        <dbReference type="Pfam" id="PF18139"/>
    </source>
</evidence>
<evidence type="ECO:0000256" key="4">
    <source>
        <dbReference type="ARBA" id="ARBA00022989"/>
    </source>
</evidence>
<reference evidence="13" key="1">
    <citation type="submission" date="2020-11" db="EMBL/GenBank/DDBJ databases">
        <authorList>
            <person name="Tran Van P."/>
        </authorList>
    </citation>
    <scope>NUCLEOTIDE SEQUENCE</scope>
</reference>
<dbReference type="InterPro" id="IPR057366">
    <property type="entry name" value="TRPM-like"/>
</dbReference>
<dbReference type="GO" id="GO:0005886">
    <property type="term" value="C:plasma membrane"/>
    <property type="evidence" value="ECO:0007669"/>
    <property type="project" value="TreeGrafter"/>
</dbReference>
<dbReference type="EMBL" id="CAJPVJ010003971">
    <property type="protein sequence ID" value="CAG2168157.1"/>
    <property type="molecule type" value="Genomic_DNA"/>
</dbReference>
<dbReference type="Proteomes" id="UP000728032">
    <property type="component" value="Unassembled WGS sequence"/>
</dbReference>
<dbReference type="InterPro" id="IPR050927">
    <property type="entry name" value="TRPM"/>
</dbReference>
<dbReference type="GO" id="GO:0005261">
    <property type="term" value="F:monoatomic cation channel activity"/>
    <property type="evidence" value="ECO:0007669"/>
    <property type="project" value="TreeGrafter"/>
</dbReference>
<evidence type="ECO:0000259" key="12">
    <source>
        <dbReference type="Pfam" id="PF25508"/>
    </source>
</evidence>
<dbReference type="OrthoDB" id="301415at2759"/>
<comment type="subcellular location">
    <subcellularLocation>
        <location evidence="1">Membrane</location>
        <topology evidence="1">Multi-pass membrane protein</topology>
    </subcellularLocation>
</comment>
<feature type="region of interest" description="Disordered" evidence="9">
    <location>
        <begin position="1"/>
        <end position="24"/>
    </location>
</feature>
<sequence>MSLSPQFSDNTNGGRRARTPQSTDRHDARLIHFGENCPLAPTPGFVQTVGRLRTAAHLSRARRADELSEPTVGLVVDDHELYKRPIARSTSRINGAKMSANNIPAPPVNRHISQASGIVGTDIFDNNRYILSHGKCHFWRNYAYQEGHPYLKVSHDVHIEDIAYIMHRNWRMESPRIVALIISNVAPLRDWTNARQIAAFKKGLMKAANSTNMWIFTNGLNMGASRLIGDAVEDEIKEWKAYRASSSEKPMPHLNVVGIMREDHLRYGDHIDSERVELQNEGNVFEEQKFELNDNHSHYLIVRDNTVSKTGINLFVLRIIQYLSTIGGRAEFATDLVDTTSGRLSPDDKLMAADMYSLTNTEIPVVSIVIQGGYDCARLVLDHLKRRQPVVALRGSGGLADLLAFAYVEMQQRCRDLANTWDTEYVESYLKPELSQKIVNRFPKLRNNTLARNIFRDRVLECVRLSRQSGRVYLSVLNMHNSSCNMENLSEYLLMALYKSQHSQHKSTGAPDTELLLKDLYLTLDWNCPHVARNEVIARDPQCVLKLEKAMFETALTRANREEFVDLFLSHGFRLHKFLTPKRLRNLFKRIHKQEFFRSVCWEGVLGHSFGSHLNKDFVDIDLNWLIESCTDLNKFVSSQTLALNVMGMYPTDAASAERKALAILTMWSVFGNRQKLAKVLWRHCDQPIHLGLYWSSLIISMMMERLSWYVGEQNLKTELKDPSKLFADYAVGVLDLAFGQDEHRANDVLSETSVDWNYKTAVDIAANAGLRGFLAHPCCQKWLTNTFLGNIRLREMSWGLFSIPPSVKILLSALLVFPMYIWVRFRDTDQKTGQYDKNEELEDERDAVDEERHLVNAESQAQKAGTGGNFSANIIGGMGDALEEALGKPGEIISKNIDEFATNARHYQTVIRNRELLIRKQPPLKRMVCEMWSAPITKFWTFNMFYIIYLALSSLALMWPSCGNFYLDSTVCAWTALILLEHIRRTFILYRKYTSVPMVFKCMEIVAIIVFVVIYTAGRVFDRRLFSYYTMKVMLSFGLLYFYYRLFAVHLPISPTLGPLLYRLKLMITVDFVNFMRMALLVICGSGVVIQAVLYPDQPLNLTMFRMAFHRAFFTLFSTPTDELEGK</sequence>
<proteinExistence type="predicted"/>
<feature type="domain" description="TRPM SLOG" evidence="11">
    <location>
        <begin position="149"/>
        <end position="442"/>
    </location>
</feature>
<keyword evidence="4 10" id="KW-1133">Transmembrane helix</keyword>
<gene>
    <name evidence="13" type="ORF">ONB1V03_LOCUS7650</name>
</gene>
<dbReference type="GO" id="GO:0030001">
    <property type="term" value="P:metal ion transport"/>
    <property type="evidence" value="ECO:0007669"/>
    <property type="project" value="TreeGrafter"/>
</dbReference>
<dbReference type="EMBL" id="OC918796">
    <property type="protein sequence ID" value="CAD7650132.1"/>
    <property type="molecule type" value="Genomic_DNA"/>
</dbReference>
<organism evidence="13">
    <name type="scientific">Oppiella nova</name>
    <dbReference type="NCBI Taxonomy" id="334625"/>
    <lineage>
        <taxon>Eukaryota</taxon>
        <taxon>Metazoa</taxon>
        <taxon>Ecdysozoa</taxon>
        <taxon>Arthropoda</taxon>
        <taxon>Chelicerata</taxon>
        <taxon>Arachnida</taxon>
        <taxon>Acari</taxon>
        <taxon>Acariformes</taxon>
        <taxon>Sarcoptiformes</taxon>
        <taxon>Oribatida</taxon>
        <taxon>Brachypylina</taxon>
        <taxon>Oppioidea</taxon>
        <taxon>Oppiidae</taxon>
        <taxon>Oppiella</taxon>
    </lineage>
</organism>
<keyword evidence="6 10" id="KW-0472">Membrane</keyword>